<dbReference type="EMBL" id="UXUI01007482">
    <property type="protein sequence ID" value="VDD87827.1"/>
    <property type="molecule type" value="Genomic_DNA"/>
</dbReference>
<evidence type="ECO:0000313" key="2">
    <source>
        <dbReference type="EMBL" id="VDD87827.1"/>
    </source>
</evidence>
<organism evidence="4">
    <name type="scientific">Enterobius vermicularis</name>
    <name type="common">Human pinworm</name>
    <dbReference type="NCBI Taxonomy" id="51028"/>
    <lineage>
        <taxon>Eukaryota</taxon>
        <taxon>Metazoa</taxon>
        <taxon>Ecdysozoa</taxon>
        <taxon>Nematoda</taxon>
        <taxon>Chromadorea</taxon>
        <taxon>Rhabditida</taxon>
        <taxon>Spirurina</taxon>
        <taxon>Oxyuridomorpha</taxon>
        <taxon>Oxyuroidea</taxon>
        <taxon>Oxyuridae</taxon>
        <taxon>Enterobius</taxon>
    </lineage>
</organism>
<name>A0A0N4V037_ENTVE</name>
<keyword evidence="1" id="KW-0472">Membrane</keyword>
<reference evidence="2 3" key="2">
    <citation type="submission" date="2018-10" db="EMBL/GenBank/DDBJ databases">
        <authorList>
            <consortium name="Pathogen Informatics"/>
        </authorList>
    </citation>
    <scope>NUCLEOTIDE SEQUENCE [LARGE SCALE GENOMIC DNA]</scope>
</reference>
<proteinExistence type="predicted"/>
<accession>A0A0N4V037</accession>
<dbReference type="Proteomes" id="UP000274131">
    <property type="component" value="Unassembled WGS sequence"/>
</dbReference>
<evidence type="ECO:0000313" key="3">
    <source>
        <dbReference type="Proteomes" id="UP000274131"/>
    </source>
</evidence>
<keyword evidence="3" id="KW-1185">Reference proteome</keyword>
<feature type="transmembrane region" description="Helical" evidence="1">
    <location>
        <begin position="154"/>
        <end position="177"/>
    </location>
</feature>
<evidence type="ECO:0000313" key="4">
    <source>
        <dbReference type="WBParaSite" id="EVEC_0000326201-mRNA-1"/>
    </source>
</evidence>
<dbReference type="AlphaFoldDB" id="A0A0N4V037"/>
<sequence length="180" mass="19529">MERTSVTLSRDLGMDDMECNSLPNDMLDVGALGPVELTLGGKNLSAHLVLNSFRESDCSVADRMLGCSHSENRSTVQNSLSYLNCEILGVENRDAGMRNCCGVTAAGRTLKSNEKYLKEIVAVIMQQDCALLSPVVSFPLLAFCRSLGRPLAPFFGAAPVFFFLVEAFYFSAIPSFIPSS</sequence>
<protein>
    <submittedName>
        <fullName evidence="2 4">Uncharacterized protein</fullName>
    </submittedName>
</protein>
<evidence type="ECO:0000256" key="1">
    <source>
        <dbReference type="SAM" id="Phobius"/>
    </source>
</evidence>
<reference evidence="4" key="1">
    <citation type="submission" date="2017-02" db="UniProtKB">
        <authorList>
            <consortium name="WormBaseParasite"/>
        </authorList>
    </citation>
    <scope>IDENTIFICATION</scope>
</reference>
<gene>
    <name evidence="2" type="ORF">EVEC_LOCUS2970</name>
</gene>
<keyword evidence="1" id="KW-1133">Transmembrane helix</keyword>
<dbReference type="WBParaSite" id="EVEC_0000326201-mRNA-1">
    <property type="protein sequence ID" value="EVEC_0000326201-mRNA-1"/>
    <property type="gene ID" value="EVEC_0000326201"/>
</dbReference>
<keyword evidence="1" id="KW-0812">Transmembrane</keyword>